<dbReference type="VEuPathDB" id="VectorBase:PPAPM1_000872"/>
<keyword evidence="13" id="KW-1185">Reference proteome</keyword>
<feature type="domain" description="Rab3GAP catalytic subunit conserved" evidence="10">
    <location>
        <begin position="1"/>
        <end position="41"/>
    </location>
</feature>
<dbReference type="Proteomes" id="UP000092462">
    <property type="component" value="Unassembled WGS sequence"/>
</dbReference>
<proteinExistence type="inferred from homology"/>
<dbReference type="EMBL" id="AJVK01032558">
    <property type="status" value="NOT_ANNOTATED_CDS"/>
    <property type="molecule type" value="Genomic_DNA"/>
</dbReference>
<name>A0A1B0DE51_PHLPP</name>
<keyword evidence="6" id="KW-0343">GTPase activation</keyword>
<dbReference type="InterPro" id="IPR045700">
    <property type="entry name" value="Rab3GAP1"/>
</dbReference>
<evidence type="ECO:0000259" key="10">
    <source>
        <dbReference type="Pfam" id="PF13890"/>
    </source>
</evidence>
<dbReference type="PANTHER" id="PTHR21422">
    <property type="entry name" value="RAB3 GTPASE-ACTIVATING PROTEIN CATALYTIC SUBUNIT"/>
    <property type="match status" value="1"/>
</dbReference>
<sequence>MMIPGNTWSSVWDSAKPVPARRQRRLFDDTKEAEKVLHFLESRNIGQIAELTTPTLFHAAILKIQEEIAQDDFKIPAMTEQMEKIVAQCCKLSRENWLSPGSRPYGIRSKKWQNLLLELTNMEYHVLEARSLIVKVLGCEKKELTEWERNILSELLKEHECELKNGSKGEVSMQILGLFEEWKNSMIEQFGDGDQIFGNKPLPSPIERQFILRVSGKTLVRGMAGPQFLRAIMGQNQFRLCGAFSQDTNFL</sequence>
<keyword evidence="8" id="KW-0256">Endoplasmic reticulum</keyword>
<comment type="subcellular location">
    <subcellularLocation>
        <location evidence="3">Cytoplasm</location>
    </subcellularLocation>
    <subcellularLocation>
        <location evidence="2">Endoplasmic reticulum</location>
    </subcellularLocation>
    <subcellularLocation>
        <location evidence="1">Golgi apparatus</location>
        <location evidence="1">cis-Golgi network</location>
    </subcellularLocation>
</comment>
<accession>A0A1B0DE51</accession>
<keyword evidence="9" id="KW-0333">Golgi apparatus</keyword>
<evidence type="ECO:0000313" key="13">
    <source>
        <dbReference type="Proteomes" id="UP000092462"/>
    </source>
</evidence>
<evidence type="ECO:0000256" key="2">
    <source>
        <dbReference type="ARBA" id="ARBA00004240"/>
    </source>
</evidence>
<dbReference type="GO" id="GO:0005783">
    <property type="term" value="C:endoplasmic reticulum"/>
    <property type="evidence" value="ECO:0007669"/>
    <property type="project" value="UniProtKB-SubCell"/>
</dbReference>
<feature type="domain" description="Rab3GAP catalytic subunit C-terminal" evidence="11">
    <location>
        <begin position="54"/>
        <end position="250"/>
    </location>
</feature>
<evidence type="ECO:0000256" key="8">
    <source>
        <dbReference type="ARBA" id="ARBA00022824"/>
    </source>
</evidence>
<evidence type="ECO:0000256" key="6">
    <source>
        <dbReference type="ARBA" id="ARBA00022468"/>
    </source>
</evidence>
<dbReference type="InterPro" id="IPR026147">
    <property type="entry name" value="Rab3GAP1_conserved"/>
</dbReference>
<comment type="similarity">
    <text evidence="4">Belongs to the Rab3-GAP catalytic subunit family.</text>
</comment>
<reference evidence="12" key="1">
    <citation type="submission" date="2022-08" db="UniProtKB">
        <authorList>
            <consortium name="EnsemblMetazoa"/>
        </authorList>
    </citation>
    <scope>IDENTIFICATION</scope>
    <source>
        <strain evidence="12">Israel</strain>
    </source>
</reference>
<evidence type="ECO:0000256" key="9">
    <source>
        <dbReference type="ARBA" id="ARBA00023034"/>
    </source>
</evidence>
<dbReference type="GO" id="GO:0005096">
    <property type="term" value="F:GTPase activator activity"/>
    <property type="evidence" value="ECO:0007669"/>
    <property type="project" value="UniProtKB-KW"/>
</dbReference>
<keyword evidence="7" id="KW-0963">Cytoplasm</keyword>
<dbReference type="InterPro" id="IPR045698">
    <property type="entry name" value="Rab3GAP1_C"/>
</dbReference>
<evidence type="ECO:0000259" key="11">
    <source>
        <dbReference type="Pfam" id="PF19533"/>
    </source>
</evidence>
<dbReference type="GO" id="GO:0005794">
    <property type="term" value="C:Golgi apparatus"/>
    <property type="evidence" value="ECO:0007669"/>
    <property type="project" value="UniProtKB-SubCell"/>
</dbReference>
<evidence type="ECO:0000256" key="7">
    <source>
        <dbReference type="ARBA" id="ARBA00022490"/>
    </source>
</evidence>
<evidence type="ECO:0000313" key="12">
    <source>
        <dbReference type="EnsemblMetazoa" id="PPAI006174-PA"/>
    </source>
</evidence>
<dbReference type="AlphaFoldDB" id="A0A1B0DE51"/>
<evidence type="ECO:0000256" key="4">
    <source>
        <dbReference type="ARBA" id="ARBA00008856"/>
    </source>
</evidence>
<evidence type="ECO:0000256" key="1">
    <source>
        <dbReference type="ARBA" id="ARBA00004222"/>
    </source>
</evidence>
<protein>
    <recommendedName>
        <fullName evidence="5">Rab3 GTPase-activating protein catalytic subunit</fullName>
    </recommendedName>
</protein>
<dbReference type="VEuPathDB" id="VectorBase:PPAI006174"/>
<evidence type="ECO:0000256" key="3">
    <source>
        <dbReference type="ARBA" id="ARBA00004496"/>
    </source>
</evidence>
<evidence type="ECO:0000256" key="5">
    <source>
        <dbReference type="ARBA" id="ARBA00015817"/>
    </source>
</evidence>
<dbReference type="Pfam" id="PF13890">
    <property type="entry name" value="Rab3-GTPase_cat"/>
    <property type="match status" value="1"/>
</dbReference>
<organism evidence="12 13">
    <name type="scientific">Phlebotomus papatasi</name>
    <name type="common">Sandfly</name>
    <dbReference type="NCBI Taxonomy" id="29031"/>
    <lineage>
        <taxon>Eukaryota</taxon>
        <taxon>Metazoa</taxon>
        <taxon>Ecdysozoa</taxon>
        <taxon>Arthropoda</taxon>
        <taxon>Hexapoda</taxon>
        <taxon>Insecta</taxon>
        <taxon>Pterygota</taxon>
        <taxon>Neoptera</taxon>
        <taxon>Endopterygota</taxon>
        <taxon>Diptera</taxon>
        <taxon>Nematocera</taxon>
        <taxon>Psychodoidea</taxon>
        <taxon>Psychodidae</taxon>
        <taxon>Phlebotomus</taxon>
        <taxon>Phlebotomus</taxon>
    </lineage>
</organism>
<dbReference type="PANTHER" id="PTHR21422:SF9">
    <property type="entry name" value="RAB3 GTPASE-ACTIVATING PROTEIN CATALYTIC SUBUNIT"/>
    <property type="match status" value="1"/>
</dbReference>
<dbReference type="Pfam" id="PF19533">
    <property type="entry name" value="Rab3-GAP_cat_C"/>
    <property type="match status" value="1"/>
</dbReference>
<dbReference type="EnsemblMetazoa" id="PPAI006174-RA">
    <property type="protein sequence ID" value="PPAI006174-PA"/>
    <property type="gene ID" value="PPAI006174"/>
</dbReference>